<dbReference type="AlphaFoldDB" id="A0AAD9XIW8"/>
<protein>
    <recommendedName>
        <fullName evidence="1">RSE1/DDB1/CPSF1 second beta-propeller domain-containing protein</fullName>
    </recommendedName>
</protein>
<proteinExistence type="predicted"/>
<sequence>MWTDISVRIFSLLTKENLGGEIIPRSVLLCSFEGISYLLCALGDGHLINFLLNMSTGVLTDRKKNTTRVFAASDWSTVIYSSNKKLLYSNVNLKEVSHMCPVNSAAFSDSFAIAKKGELMIGTIDDIRKLHIRSIPLGEHALCICHQEQSRTFAICSSKNQSNAEKSELHFIRLLDDQTFDFISTYALDTFEHGCSILSCSFSDDANVYYCVGTA</sequence>
<gene>
    <name evidence="2" type="ORF">Ddye_006701</name>
</gene>
<dbReference type="Gene3D" id="2.130.10.10">
    <property type="entry name" value="YVTN repeat-like/Quinoprotein amine dehydrogenase"/>
    <property type="match status" value="1"/>
</dbReference>
<dbReference type="Proteomes" id="UP001280121">
    <property type="component" value="Unassembled WGS sequence"/>
</dbReference>
<name>A0AAD9XIW8_9ROSI</name>
<dbReference type="PANTHER" id="PTHR10644">
    <property type="entry name" value="DNA REPAIR/RNA PROCESSING CPSF FAMILY"/>
    <property type="match status" value="1"/>
</dbReference>
<evidence type="ECO:0000259" key="1">
    <source>
        <dbReference type="Pfam" id="PF23726"/>
    </source>
</evidence>
<dbReference type="InterPro" id="IPR058543">
    <property type="entry name" value="Beta-prop_RSE1/DDB1/CPSF1_2nd"/>
</dbReference>
<evidence type="ECO:0000313" key="2">
    <source>
        <dbReference type="EMBL" id="KAK2660168.1"/>
    </source>
</evidence>
<dbReference type="InterPro" id="IPR050358">
    <property type="entry name" value="RSE1/DDB1/CFT1"/>
</dbReference>
<dbReference type="Pfam" id="PF23726">
    <property type="entry name" value="Beta-prop_RSE1_2nd"/>
    <property type="match status" value="1"/>
</dbReference>
<accession>A0AAD9XIW8</accession>
<comment type="caution">
    <text evidence="2">The sequence shown here is derived from an EMBL/GenBank/DDBJ whole genome shotgun (WGS) entry which is preliminary data.</text>
</comment>
<organism evidence="2 3">
    <name type="scientific">Dipteronia dyeriana</name>
    <dbReference type="NCBI Taxonomy" id="168575"/>
    <lineage>
        <taxon>Eukaryota</taxon>
        <taxon>Viridiplantae</taxon>
        <taxon>Streptophyta</taxon>
        <taxon>Embryophyta</taxon>
        <taxon>Tracheophyta</taxon>
        <taxon>Spermatophyta</taxon>
        <taxon>Magnoliopsida</taxon>
        <taxon>eudicotyledons</taxon>
        <taxon>Gunneridae</taxon>
        <taxon>Pentapetalae</taxon>
        <taxon>rosids</taxon>
        <taxon>malvids</taxon>
        <taxon>Sapindales</taxon>
        <taxon>Sapindaceae</taxon>
        <taxon>Hippocastanoideae</taxon>
        <taxon>Acereae</taxon>
        <taxon>Dipteronia</taxon>
    </lineage>
</organism>
<keyword evidence="3" id="KW-1185">Reference proteome</keyword>
<dbReference type="EMBL" id="JANJYI010000002">
    <property type="protein sequence ID" value="KAK2660168.1"/>
    <property type="molecule type" value="Genomic_DNA"/>
</dbReference>
<dbReference type="SUPFAM" id="SSF50978">
    <property type="entry name" value="WD40 repeat-like"/>
    <property type="match status" value="1"/>
</dbReference>
<reference evidence="2" key="1">
    <citation type="journal article" date="2023" name="Plant J.">
        <title>Genome sequences and population genomics provide insights into the demographic history, inbreeding, and mutation load of two 'living fossil' tree species of Dipteronia.</title>
        <authorList>
            <person name="Feng Y."/>
            <person name="Comes H.P."/>
            <person name="Chen J."/>
            <person name="Zhu S."/>
            <person name="Lu R."/>
            <person name="Zhang X."/>
            <person name="Li P."/>
            <person name="Qiu J."/>
            <person name="Olsen K.M."/>
            <person name="Qiu Y."/>
        </authorList>
    </citation>
    <scope>NUCLEOTIDE SEQUENCE</scope>
    <source>
        <strain evidence="2">KIB01</strain>
    </source>
</reference>
<feature type="domain" description="RSE1/DDB1/CPSF1 second beta-propeller" evidence="1">
    <location>
        <begin position="10"/>
        <end position="124"/>
    </location>
</feature>
<evidence type="ECO:0000313" key="3">
    <source>
        <dbReference type="Proteomes" id="UP001280121"/>
    </source>
</evidence>
<dbReference type="InterPro" id="IPR015943">
    <property type="entry name" value="WD40/YVTN_repeat-like_dom_sf"/>
</dbReference>
<dbReference type="InterPro" id="IPR036322">
    <property type="entry name" value="WD40_repeat_dom_sf"/>
</dbReference>